<gene>
    <name evidence="1" type="primary">Acey_s1072.g3541</name>
    <name evidence="1" type="ORF">Y032_1072g3541</name>
</gene>
<reference evidence="2" key="1">
    <citation type="journal article" date="2015" name="Nat. Genet.">
        <title>The genome and transcriptome of the zoonotic hookworm Ancylostoma ceylanicum identify infection-specific gene families.</title>
        <authorList>
            <person name="Schwarz E.M."/>
            <person name="Hu Y."/>
            <person name="Antoshechkin I."/>
            <person name="Miller M.M."/>
            <person name="Sternberg P.W."/>
            <person name="Aroian R.V."/>
        </authorList>
    </citation>
    <scope>NUCLEOTIDE SEQUENCE</scope>
    <source>
        <strain evidence="2">HY135</strain>
    </source>
</reference>
<dbReference type="Proteomes" id="UP000024635">
    <property type="component" value="Unassembled WGS sequence"/>
</dbReference>
<name>A0A016W7T3_9BILA</name>
<dbReference type="AlphaFoldDB" id="A0A016W7T3"/>
<proteinExistence type="predicted"/>
<comment type="caution">
    <text evidence="1">The sequence shown here is derived from an EMBL/GenBank/DDBJ whole genome shotgun (WGS) entry which is preliminary data.</text>
</comment>
<dbReference type="EMBL" id="JARK01000672">
    <property type="protein sequence ID" value="EYC35372.1"/>
    <property type="molecule type" value="Genomic_DNA"/>
</dbReference>
<evidence type="ECO:0000313" key="2">
    <source>
        <dbReference type="Proteomes" id="UP000024635"/>
    </source>
</evidence>
<accession>A0A016W7T3</accession>
<organism evidence="1 2">
    <name type="scientific">Ancylostoma ceylanicum</name>
    <dbReference type="NCBI Taxonomy" id="53326"/>
    <lineage>
        <taxon>Eukaryota</taxon>
        <taxon>Metazoa</taxon>
        <taxon>Ecdysozoa</taxon>
        <taxon>Nematoda</taxon>
        <taxon>Chromadorea</taxon>
        <taxon>Rhabditida</taxon>
        <taxon>Rhabditina</taxon>
        <taxon>Rhabditomorpha</taxon>
        <taxon>Strongyloidea</taxon>
        <taxon>Ancylostomatidae</taxon>
        <taxon>Ancylostomatinae</taxon>
        <taxon>Ancylostoma</taxon>
    </lineage>
</organism>
<dbReference type="OrthoDB" id="1729993at2759"/>
<sequence length="105" mass="12017">MAATKAAHDDNISKQLHAKDGGEHLIYRLARSRQQQSEDVEEFQEVNDEHGQLIIVRRKATKRWCDYFEKISTEEFSHSPIPHLSLTYGPIQPITMDETVAALKA</sequence>
<keyword evidence="2" id="KW-1185">Reference proteome</keyword>
<evidence type="ECO:0000313" key="1">
    <source>
        <dbReference type="EMBL" id="EYC35372.1"/>
    </source>
</evidence>
<protein>
    <submittedName>
        <fullName evidence="1">Uncharacterized protein</fullName>
    </submittedName>
</protein>